<keyword evidence="1" id="KW-0732">Signal</keyword>
<dbReference type="EMBL" id="GBBM01004580">
    <property type="protein sequence ID" value="JAC30838.1"/>
    <property type="molecule type" value="mRNA"/>
</dbReference>
<name>A0A023GD09_AMBTT</name>
<evidence type="ECO:0000256" key="1">
    <source>
        <dbReference type="SAM" id="SignalP"/>
    </source>
</evidence>
<dbReference type="Gene3D" id="2.40.128.20">
    <property type="match status" value="1"/>
</dbReference>
<evidence type="ECO:0000313" key="2">
    <source>
        <dbReference type="EMBL" id="JAC30838.1"/>
    </source>
</evidence>
<reference evidence="2" key="1">
    <citation type="submission" date="2014-03" db="EMBL/GenBank/DDBJ databases">
        <title>The sialotranscriptome of Amblyomma triste, Amblyomma parvum and Amblyomma cajennense ticks, uncovered by 454-based RNA-seq.</title>
        <authorList>
            <person name="Garcia G.R."/>
            <person name="Gardinassi L.G."/>
            <person name="Ribeiro J.M."/>
            <person name="Anatriello E."/>
            <person name="Ferreira B.R."/>
            <person name="Moreira H.N."/>
            <person name="Mafra C."/>
            <person name="Olegario M.M."/>
            <person name="Szabo P.J."/>
            <person name="Miranda-Santos I.K."/>
            <person name="Maruyama S.R."/>
        </authorList>
    </citation>
    <scope>NUCLEOTIDE SEQUENCE</scope>
    <source>
        <strain evidence="2">Mato Grasso do Sul</strain>
        <tissue evidence="2">Salivary glands</tissue>
    </source>
</reference>
<dbReference type="SUPFAM" id="SSF50814">
    <property type="entry name" value="Lipocalins"/>
    <property type="match status" value="1"/>
</dbReference>
<accession>A0A023GD09</accession>
<protein>
    <submittedName>
        <fullName evidence="2">Putative lipocalin-2 1</fullName>
    </submittedName>
</protein>
<feature type="chain" id="PRO_5001518557" evidence="1">
    <location>
        <begin position="24"/>
        <end position="188"/>
    </location>
</feature>
<dbReference type="InterPro" id="IPR012674">
    <property type="entry name" value="Calycin"/>
</dbReference>
<sequence length="188" mass="20772">MNTSSALSLAFLAAFFLVATTEAAKGPNVLQRDIPDAFQIFASFPYGVAITDIDNDEILDCLTAKRKDFDPEAKTVTYVWSLNGGEGNKRKHVAFHHTAGATPDATNFTVGKDSDKVEVAHFRYTDYKDCAIVEVPHFGDECVLFVSQEKENDVPASCMEQFSDICGEAISLRDKHVCVDDKSEDEDY</sequence>
<dbReference type="Pfam" id="PF02098">
    <property type="entry name" value="His_binding"/>
    <property type="match status" value="1"/>
</dbReference>
<dbReference type="GO" id="GO:0030682">
    <property type="term" value="P:symbiont-mediated perturbation of host defenses"/>
    <property type="evidence" value="ECO:0007669"/>
    <property type="project" value="InterPro"/>
</dbReference>
<dbReference type="InterPro" id="IPR002970">
    <property type="entry name" value="Tick_his-bd"/>
</dbReference>
<feature type="signal peptide" evidence="1">
    <location>
        <begin position="1"/>
        <end position="23"/>
    </location>
</feature>
<proteinExistence type="evidence at transcript level"/>
<dbReference type="GO" id="GO:0043176">
    <property type="term" value="F:amine binding"/>
    <property type="evidence" value="ECO:0007669"/>
    <property type="project" value="InterPro"/>
</dbReference>
<organism evidence="2">
    <name type="scientific">Amblyomma triste</name>
    <name type="common">Neotropical tick</name>
    <dbReference type="NCBI Taxonomy" id="251400"/>
    <lineage>
        <taxon>Eukaryota</taxon>
        <taxon>Metazoa</taxon>
        <taxon>Ecdysozoa</taxon>
        <taxon>Arthropoda</taxon>
        <taxon>Chelicerata</taxon>
        <taxon>Arachnida</taxon>
        <taxon>Acari</taxon>
        <taxon>Parasitiformes</taxon>
        <taxon>Ixodida</taxon>
        <taxon>Ixodoidea</taxon>
        <taxon>Ixodidae</taxon>
        <taxon>Amblyomminae</taxon>
        <taxon>Amblyomma</taxon>
    </lineage>
</organism>
<dbReference type="AlphaFoldDB" id="A0A023GD09"/>